<evidence type="ECO:0000256" key="12">
    <source>
        <dbReference type="ARBA" id="ARBA00023172"/>
    </source>
</evidence>
<evidence type="ECO:0000313" key="19">
    <source>
        <dbReference type="Proteomes" id="UP001054252"/>
    </source>
</evidence>
<dbReference type="InterPro" id="IPR011513">
    <property type="entry name" value="Nse1"/>
</dbReference>
<organism evidence="18 19">
    <name type="scientific">Rubroshorea leprosula</name>
    <dbReference type="NCBI Taxonomy" id="152421"/>
    <lineage>
        <taxon>Eukaryota</taxon>
        <taxon>Viridiplantae</taxon>
        <taxon>Streptophyta</taxon>
        <taxon>Embryophyta</taxon>
        <taxon>Tracheophyta</taxon>
        <taxon>Spermatophyta</taxon>
        <taxon>Magnoliopsida</taxon>
        <taxon>eudicotyledons</taxon>
        <taxon>Gunneridae</taxon>
        <taxon>Pentapetalae</taxon>
        <taxon>rosids</taxon>
        <taxon>malvids</taxon>
        <taxon>Malvales</taxon>
        <taxon>Dipterocarpaceae</taxon>
        <taxon>Rubroshorea</taxon>
    </lineage>
</organism>
<feature type="domain" description="Non-structural maintenance of chromosomes element 1 RING C4HC3-type" evidence="17">
    <location>
        <begin position="266"/>
        <end position="308"/>
    </location>
</feature>
<keyword evidence="8 15" id="KW-0227">DNA damage</keyword>
<dbReference type="Pfam" id="PF07574">
    <property type="entry name" value="SMC_Nse1"/>
    <property type="match status" value="1"/>
</dbReference>
<protein>
    <recommendedName>
        <fullName evidence="5 15">Non-structural maintenance of chromosomes element 1 homolog</fullName>
        <ecNumber evidence="4 15">2.3.2.27</ecNumber>
    </recommendedName>
</protein>
<dbReference type="PANTHER" id="PTHR20973">
    <property type="entry name" value="NON-SMC ELEMENT 1-RELATED"/>
    <property type="match status" value="1"/>
</dbReference>
<dbReference type="EMBL" id="BPVZ01000016">
    <property type="protein sequence ID" value="GKV01169.1"/>
    <property type="molecule type" value="Genomic_DNA"/>
</dbReference>
<keyword evidence="9 15" id="KW-0863">Zinc-finger</keyword>
<dbReference type="InterPro" id="IPR014857">
    <property type="entry name" value="Nse1_RING_C4HC3-type"/>
</dbReference>
<comment type="catalytic activity">
    <reaction evidence="1 15">
        <text>S-ubiquitinyl-[E2 ubiquitin-conjugating enzyme]-L-cysteine + [acceptor protein]-L-lysine = [E2 ubiquitin-conjugating enzyme]-L-cysteine + N(6)-ubiquitinyl-[acceptor protein]-L-lysine.</text>
        <dbReference type="EC" id="2.3.2.27"/>
    </reaction>
</comment>
<evidence type="ECO:0000256" key="13">
    <source>
        <dbReference type="ARBA" id="ARBA00023204"/>
    </source>
</evidence>
<dbReference type="PANTHER" id="PTHR20973:SF0">
    <property type="entry name" value="NON-STRUCTURAL MAINTENANCE OF CHROMOSOMES ELEMENT 1 HOMOLOG"/>
    <property type="match status" value="1"/>
</dbReference>
<evidence type="ECO:0000256" key="11">
    <source>
        <dbReference type="ARBA" id="ARBA00022833"/>
    </source>
</evidence>
<keyword evidence="11 15" id="KW-0862">Zinc</keyword>
<dbReference type="InterPro" id="IPR013083">
    <property type="entry name" value="Znf_RING/FYVE/PHD"/>
</dbReference>
<dbReference type="EC" id="2.3.2.27" evidence="4 15"/>
<evidence type="ECO:0000313" key="18">
    <source>
        <dbReference type="EMBL" id="GKV01169.1"/>
    </source>
</evidence>
<dbReference type="Gene3D" id="3.30.40.10">
    <property type="entry name" value="Zinc/RING finger domain, C3HC4 (zinc finger)"/>
    <property type="match status" value="1"/>
</dbReference>
<dbReference type="GO" id="GO:0000724">
    <property type="term" value="P:double-strand break repair via homologous recombination"/>
    <property type="evidence" value="ECO:0007669"/>
    <property type="project" value="TreeGrafter"/>
</dbReference>
<keyword evidence="10 15" id="KW-0833">Ubl conjugation pathway</keyword>
<dbReference type="Gene3D" id="1.10.10.10">
    <property type="entry name" value="Winged helix-like DNA-binding domain superfamily/Winged helix DNA-binding domain"/>
    <property type="match status" value="1"/>
</dbReference>
<dbReference type="CDD" id="cd16493">
    <property type="entry name" value="RING-CH-C4HC3_NSE1"/>
    <property type="match status" value="1"/>
</dbReference>
<dbReference type="Pfam" id="PF08746">
    <property type="entry name" value="zf-RING-like"/>
    <property type="match status" value="1"/>
</dbReference>
<evidence type="ECO:0000256" key="16">
    <source>
        <dbReference type="SAM" id="MobiDB-lite"/>
    </source>
</evidence>
<evidence type="ECO:0000256" key="9">
    <source>
        <dbReference type="ARBA" id="ARBA00022771"/>
    </source>
</evidence>
<dbReference type="GO" id="GO:0061630">
    <property type="term" value="F:ubiquitin protein ligase activity"/>
    <property type="evidence" value="ECO:0007669"/>
    <property type="project" value="UniProtKB-EC"/>
</dbReference>
<comment type="similarity">
    <text evidence="3 15">Belongs to the NSE1 family.</text>
</comment>
<dbReference type="GO" id="GO:0005634">
    <property type="term" value="C:nucleus"/>
    <property type="evidence" value="ECO:0007669"/>
    <property type="project" value="UniProtKB-SubCell"/>
</dbReference>
<evidence type="ECO:0000256" key="3">
    <source>
        <dbReference type="ARBA" id="ARBA00010258"/>
    </source>
</evidence>
<evidence type="ECO:0000256" key="10">
    <source>
        <dbReference type="ARBA" id="ARBA00022786"/>
    </source>
</evidence>
<evidence type="ECO:0000256" key="5">
    <source>
        <dbReference type="ARBA" id="ARBA00019422"/>
    </source>
</evidence>
<sequence>MTKTSAVPPSPGLCSTINTETLTSIPYICFNLSFPAKISEFPTFQTASIQSEANLGFVPKSKLIMAVLDWKHHALIQALLTRGPMTEKEFHSVFSGITGLNPDDHPELFKEYLLMINKELSFIQFDLRACRDQYNGQVYYGVANNVLDEQSKLGTKYSAPQIAFFKGIVEAIAEDLTGEGCISNIDALIVQVENQVLSGAGSQSQDASSQVPAAFRNFTLSQKEKTLHELVQDKWLCHTEDGKIGVGVRSILDLRSWFRNANVPSCEVCNETGLKAKLCPSDSCTVRIHLYCLMAKVSRKGEVECPSCGTKWPYQVAKREAMEQEHETVASSQSQPSQGSKKKKQRSSQNDGADTVGYGSQASIAESSTRRITRSSRRLR</sequence>
<evidence type="ECO:0000256" key="8">
    <source>
        <dbReference type="ARBA" id="ARBA00022763"/>
    </source>
</evidence>
<evidence type="ECO:0000259" key="17">
    <source>
        <dbReference type="Pfam" id="PF08746"/>
    </source>
</evidence>
<dbReference type="Proteomes" id="UP001054252">
    <property type="component" value="Unassembled WGS sequence"/>
</dbReference>
<reference evidence="18 19" key="1">
    <citation type="journal article" date="2021" name="Commun. Biol.">
        <title>The genome of Shorea leprosula (Dipterocarpaceae) highlights the ecological relevance of drought in aseasonal tropical rainforests.</title>
        <authorList>
            <person name="Ng K.K.S."/>
            <person name="Kobayashi M.J."/>
            <person name="Fawcett J.A."/>
            <person name="Hatakeyama M."/>
            <person name="Paape T."/>
            <person name="Ng C.H."/>
            <person name="Ang C.C."/>
            <person name="Tnah L.H."/>
            <person name="Lee C.T."/>
            <person name="Nishiyama T."/>
            <person name="Sese J."/>
            <person name="O'Brien M.J."/>
            <person name="Copetti D."/>
            <person name="Mohd Noor M.I."/>
            <person name="Ong R.C."/>
            <person name="Putra M."/>
            <person name="Sireger I.Z."/>
            <person name="Indrioko S."/>
            <person name="Kosugi Y."/>
            <person name="Izuno A."/>
            <person name="Isagi Y."/>
            <person name="Lee S.L."/>
            <person name="Shimizu K.K."/>
        </authorList>
    </citation>
    <scope>NUCLEOTIDE SEQUENCE [LARGE SCALE GENOMIC DNA]</scope>
    <source>
        <strain evidence="18">214</strain>
    </source>
</reference>
<feature type="compositionally biased region" description="Basic residues" evidence="16">
    <location>
        <begin position="371"/>
        <end position="380"/>
    </location>
</feature>
<keyword evidence="6 15" id="KW-0808">Transferase</keyword>
<comment type="subunit">
    <text evidence="15">Component of the Smc5-Smc6 complex.</text>
</comment>
<keyword evidence="7 15" id="KW-0479">Metal-binding</keyword>
<dbReference type="GO" id="GO:0030915">
    <property type="term" value="C:Smc5-Smc6 complex"/>
    <property type="evidence" value="ECO:0007669"/>
    <property type="project" value="UniProtKB-UniRule"/>
</dbReference>
<feature type="region of interest" description="Disordered" evidence="16">
    <location>
        <begin position="323"/>
        <end position="380"/>
    </location>
</feature>
<accession>A0AAV5IMT9</accession>
<evidence type="ECO:0000256" key="6">
    <source>
        <dbReference type="ARBA" id="ARBA00022679"/>
    </source>
</evidence>
<keyword evidence="12 15" id="KW-0233">DNA recombination</keyword>
<evidence type="ECO:0000256" key="14">
    <source>
        <dbReference type="ARBA" id="ARBA00023242"/>
    </source>
</evidence>
<dbReference type="GO" id="GO:0008270">
    <property type="term" value="F:zinc ion binding"/>
    <property type="evidence" value="ECO:0007669"/>
    <property type="project" value="UniProtKB-KW"/>
</dbReference>
<keyword evidence="13 15" id="KW-0234">DNA repair</keyword>
<name>A0AAV5IMT9_9ROSI</name>
<comment type="subcellular location">
    <subcellularLocation>
        <location evidence="2 15">Nucleus</location>
    </subcellularLocation>
</comment>
<evidence type="ECO:0000256" key="15">
    <source>
        <dbReference type="RuleBase" id="RU368018"/>
    </source>
</evidence>
<evidence type="ECO:0000256" key="1">
    <source>
        <dbReference type="ARBA" id="ARBA00000900"/>
    </source>
</evidence>
<dbReference type="InterPro" id="IPR036388">
    <property type="entry name" value="WH-like_DNA-bd_sf"/>
</dbReference>
<evidence type="ECO:0000256" key="7">
    <source>
        <dbReference type="ARBA" id="ARBA00022723"/>
    </source>
</evidence>
<evidence type="ECO:0000256" key="2">
    <source>
        <dbReference type="ARBA" id="ARBA00004123"/>
    </source>
</evidence>
<evidence type="ECO:0000256" key="4">
    <source>
        <dbReference type="ARBA" id="ARBA00012483"/>
    </source>
</evidence>
<keyword evidence="19" id="KW-1185">Reference proteome</keyword>
<dbReference type="Gene3D" id="3.90.1150.220">
    <property type="match status" value="1"/>
</dbReference>
<dbReference type="AlphaFoldDB" id="A0AAV5IMT9"/>
<gene>
    <name evidence="18" type="ORF">SLEP1_g13746</name>
</gene>
<comment type="caution">
    <text evidence="18">The sequence shown here is derived from an EMBL/GenBank/DDBJ whole genome shotgun (WGS) entry which is preliminary data.</text>
</comment>
<keyword evidence="14 15" id="KW-0539">Nucleus</keyword>
<proteinExistence type="inferred from homology"/>